<dbReference type="InterPro" id="IPR033698">
    <property type="entry name" value="POLO_box_Plk4_2"/>
</dbReference>
<dbReference type="CDD" id="cd13116">
    <property type="entry name" value="POLO_box_Plk4_3"/>
    <property type="match status" value="1"/>
</dbReference>
<accession>A0A0R1E7X6</accession>
<evidence type="ECO:0000313" key="3">
    <source>
        <dbReference type="EMBL" id="KRK05388.1"/>
    </source>
</evidence>
<dbReference type="EMBL" id="CH891951">
    <property type="protein sequence ID" value="KRK05388.1"/>
    <property type="molecule type" value="Genomic_DNA"/>
</dbReference>
<dbReference type="GO" id="GO:0042802">
    <property type="term" value="F:identical protein binding"/>
    <property type="evidence" value="ECO:0007669"/>
    <property type="project" value="EnsemblMetazoa"/>
</dbReference>
<dbReference type="SUPFAM" id="SSF82615">
    <property type="entry name" value="Polo-box domain"/>
    <property type="match status" value="1"/>
</dbReference>
<dbReference type="AlphaFoldDB" id="A0A0R1E7X6"/>
<dbReference type="Gene3D" id="2.40.50.930">
    <property type="match status" value="1"/>
</dbReference>
<evidence type="ECO:0000259" key="2">
    <source>
        <dbReference type="PROSITE" id="PS51985"/>
    </source>
</evidence>
<reference evidence="3 4" key="1">
    <citation type="journal article" date="2007" name="Nature">
        <title>Evolution of genes and genomes on the Drosophila phylogeny.</title>
        <authorList>
            <consortium name="Drosophila 12 Genomes Consortium"/>
            <person name="Clark A.G."/>
            <person name="Eisen M.B."/>
            <person name="Smith D.R."/>
            <person name="Bergman C.M."/>
            <person name="Oliver B."/>
            <person name="Markow T.A."/>
            <person name="Kaufman T.C."/>
            <person name="Kellis M."/>
            <person name="Gelbart W."/>
            <person name="Iyer V.N."/>
            <person name="Pollard D.A."/>
            <person name="Sackton T.B."/>
            <person name="Larracuente A.M."/>
            <person name="Singh N.D."/>
            <person name="Abad J.P."/>
            <person name="Abt D.N."/>
            <person name="Adryan B."/>
            <person name="Aguade M."/>
            <person name="Akashi H."/>
            <person name="Anderson W.W."/>
            <person name="Aquadro C.F."/>
            <person name="Ardell D.H."/>
            <person name="Arguello R."/>
            <person name="Artieri C.G."/>
            <person name="Barbash D.A."/>
            <person name="Barker D."/>
            <person name="Barsanti P."/>
            <person name="Batterham P."/>
            <person name="Batzoglou S."/>
            <person name="Begun D."/>
            <person name="Bhutkar A."/>
            <person name="Blanco E."/>
            <person name="Bosak S.A."/>
            <person name="Bradley R.K."/>
            <person name="Brand A.D."/>
            <person name="Brent M.R."/>
            <person name="Brooks A.N."/>
            <person name="Brown R.H."/>
            <person name="Butlin R.K."/>
            <person name="Caggese C."/>
            <person name="Calvi B.R."/>
            <person name="Bernardo de Carvalho A."/>
            <person name="Caspi A."/>
            <person name="Castrezana S."/>
            <person name="Celniker S.E."/>
            <person name="Chang J.L."/>
            <person name="Chapple C."/>
            <person name="Chatterji S."/>
            <person name="Chinwalla A."/>
            <person name="Civetta A."/>
            <person name="Clifton S.W."/>
            <person name="Comeron J.M."/>
            <person name="Costello J.C."/>
            <person name="Coyne J.A."/>
            <person name="Daub J."/>
            <person name="David R.G."/>
            <person name="Delcher A.L."/>
            <person name="Delehaunty K."/>
            <person name="Do C.B."/>
            <person name="Ebling H."/>
            <person name="Edwards K."/>
            <person name="Eickbush T."/>
            <person name="Evans J.D."/>
            <person name="Filipski A."/>
            <person name="Findeiss S."/>
            <person name="Freyhult E."/>
            <person name="Fulton L."/>
            <person name="Fulton R."/>
            <person name="Garcia A.C."/>
            <person name="Gardiner A."/>
            <person name="Garfield D.A."/>
            <person name="Garvin B.E."/>
            <person name="Gibson G."/>
            <person name="Gilbert D."/>
            <person name="Gnerre S."/>
            <person name="Godfrey J."/>
            <person name="Good R."/>
            <person name="Gotea V."/>
            <person name="Gravely B."/>
            <person name="Greenberg A.J."/>
            <person name="Griffiths-Jones S."/>
            <person name="Gross S."/>
            <person name="Guigo R."/>
            <person name="Gustafson E.A."/>
            <person name="Haerty W."/>
            <person name="Hahn M.W."/>
            <person name="Halligan D.L."/>
            <person name="Halpern A.L."/>
            <person name="Halter G.M."/>
            <person name="Han M.V."/>
            <person name="Heger A."/>
            <person name="Hillier L."/>
            <person name="Hinrichs A.S."/>
            <person name="Holmes I."/>
            <person name="Hoskins R.A."/>
            <person name="Hubisz M.J."/>
            <person name="Hultmark D."/>
            <person name="Huntley M.A."/>
            <person name="Jaffe D.B."/>
            <person name="Jagadeeshan S."/>
            <person name="Jeck W.R."/>
            <person name="Johnson J."/>
            <person name="Jones C.D."/>
            <person name="Jordan W.C."/>
            <person name="Karpen G.H."/>
            <person name="Kataoka E."/>
            <person name="Keightley P.D."/>
            <person name="Kheradpour P."/>
            <person name="Kirkness E.F."/>
            <person name="Koerich L.B."/>
            <person name="Kristiansen K."/>
            <person name="Kudrna D."/>
            <person name="Kulathinal R.J."/>
            <person name="Kumar S."/>
            <person name="Kwok R."/>
            <person name="Lander E."/>
            <person name="Langley C.H."/>
            <person name="Lapoint R."/>
            <person name="Lazzaro B.P."/>
            <person name="Lee S.J."/>
            <person name="Levesque L."/>
            <person name="Li R."/>
            <person name="Lin C.F."/>
            <person name="Lin M.F."/>
            <person name="Lindblad-Toh K."/>
            <person name="Llopart A."/>
            <person name="Long M."/>
            <person name="Low L."/>
            <person name="Lozovsky E."/>
            <person name="Lu J."/>
            <person name="Luo M."/>
            <person name="Machado C.A."/>
            <person name="Makalowski W."/>
            <person name="Marzo M."/>
            <person name="Matsuda M."/>
            <person name="Matzkin L."/>
            <person name="McAllister B."/>
            <person name="McBride C.S."/>
            <person name="McKernan B."/>
            <person name="McKernan K."/>
            <person name="Mendez-Lago M."/>
            <person name="Minx P."/>
            <person name="Mollenhauer M.U."/>
            <person name="Montooth K."/>
            <person name="Mount S.M."/>
            <person name="Mu X."/>
            <person name="Myers E."/>
            <person name="Negre B."/>
            <person name="Newfeld S."/>
            <person name="Nielsen R."/>
            <person name="Noor M.A."/>
            <person name="O'Grady P."/>
            <person name="Pachter L."/>
            <person name="Papaceit M."/>
            <person name="Parisi M.J."/>
            <person name="Parisi M."/>
            <person name="Parts L."/>
            <person name="Pedersen J.S."/>
            <person name="Pesole G."/>
            <person name="Phillippy A.M."/>
            <person name="Ponting C.P."/>
            <person name="Pop M."/>
            <person name="Porcelli D."/>
            <person name="Powell J.R."/>
            <person name="Prohaska S."/>
            <person name="Pruitt K."/>
            <person name="Puig M."/>
            <person name="Quesneville H."/>
            <person name="Ram K.R."/>
            <person name="Rand D."/>
            <person name="Rasmussen M.D."/>
            <person name="Reed L.K."/>
            <person name="Reenan R."/>
            <person name="Reily A."/>
            <person name="Remington K.A."/>
            <person name="Rieger T.T."/>
            <person name="Ritchie M.G."/>
            <person name="Robin C."/>
            <person name="Rogers Y.H."/>
            <person name="Rohde C."/>
            <person name="Rozas J."/>
            <person name="Rubenfield M.J."/>
            <person name="Ruiz A."/>
            <person name="Russo S."/>
            <person name="Salzberg S.L."/>
            <person name="Sanchez-Gracia A."/>
            <person name="Saranga D.J."/>
            <person name="Sato H."/>
            <person name="Schaeffer S.W."/>
            <person name="Schatz M.C."/>
            <person name="Schlenke T."/>
            <person name="Schwartz R."/>
            <person name="Segarra C."/>
            <person name="Singh R.S."/>
            <person name="Sirot L."/>
            <person name="Sirota M."/>
            <person name="Sisneros N.B."/>
            <person name="Smith C.D."/>
            <person name="Smith T.F."/>
            <person name="Spieth J."/>
            <person name="Stage D.E."/>
            <person name="Stark A."/>
            <person name="Stephan W."/>
            <person name="Strausberg R.L."/>
            <person name="Strempel S."/>
            <person name="Sturgill D."/>
            <person name="Sutton G."/>
            <person name="Sutton G.G."/>
            <person name="Tao W."/>
            <person name="Teichmann S."/>
            <person name="Tobari Y.N."/>
            <person name="Tomimura Y."/>
            <person name="Tsolas J.M."/>
            <person name="Valente V.L."/>
            <person name="Venter E."/>
            <person name="Venter J.C."/>
            <person name="Vicario S."/>
            <person name="Vieira F.G."/>
            <person name="Vilella A.J."/>
            <person name="Villasante A."/>
            <person name="Walenz B."/>
            <person name="Wang J."/>
            <person name="Wasserman M."/>
            <person name="Watts T."/>
            <person name="Wilson D."/>
            <person name="Wilson R.K."/>
            <person name="Wing R.A."/>
            <person name="Wolfner M.F."/>
            <person name="Wong A."/>
            <person name="Wong G.K."/>
            <person name="Wu C.I."/>
            <person name="Wu G."/>
            <person name="Yamamoto D."/>
            <person name="Yang H.P."/>
            <person name="Yang S.P."/>
            <person name="Yorke J.A."/>
            <person name="Yoshida K."/>
            <person name="Zdobnov E."/>
            <person name="Zhang P."/>
            <person name="Zhang Y."/>
            <person name="Zimin A.V."/>
            <person name="Baldwin J."/>
            <person name="Abdouelleil A."/>
            <person name="Abdulkadir J."/>
            <person name="Abebe A."/>
            <person name="Abera B."/>
            <person name="Abreu J."/>
            <person name="Acer S.C."/>
            <person name="Aftuck L."/>
            <person name="Alexander A."/>
            <person name="An P."/>
            <person name="Anderson E."/>
            <person name="Anderson S."/>
            <person name="Arachi H."/>
            <person name="Azer M."/>
            <person name="Bachantsang P."/>
            <person name="Barry A."/>
            <person name="Bayul T."/>
            <person name="Berlin A."/>
            <person name="Bessette D."/>
            <person name="Bloom T."/>
            <person name="Blye J."/>
            <person name="Boguslavskiy L."/>
            <person name="Bonnet C."/>
            <person name="Boukhgalter B."/>
            <person name="Bourzgui I."/>
            <person name="Brown A."/>
            <person name="Cahill P."/>
            <person name="Channer S."/>
            <person name="Cheshatsang Y."/>
            <person name="Chuda L."/>
            <person name="Citroen M."/>
            <person name="Collymore A."/>
            <person name="Cooke P."/>
            <person name="Costello M."/>
            <person name="D'Aco K."/>
            <person name="Daza R."/>
            <person name="De Haan G."/>
            <person name="DeGray S."/>
            <person name="DeMaso C."/>
            <person name="Dhargay N."/>
            <person name="Dooley K."/>
            <person name="Dooley E."/>
            <person name="Doricent M."/>
            <person name="Dorje P."/>
            <person name="Dorjee K."/>
            <person name="Dupes A."/>
            <person name="Elong R."/>
            <person name="Falk J."/>
            <person name="Farina A."/>
            <person name="Faro S."/>
            <person name="Ferguson D."/>
            <person name="Fisher S."/>
            <person name="Foley C.D."/>
            <person name="Franke A."/>
            <person name="Friedrich D."/>
            <person name="Gadbois L."/>
            <person name="Gearin G."/>
            <person name="Gearin C.R."/>
            <person name="Giannoukos G."/>
            <person name="Goode T."/>
            <person name="Graham J."/>
            <person name="Grandbois E."/>
            <person name="Grewal S."/>
            <person name="Gyaltsen K."/>
            <person name="Hafez N."/>
            <person name="Hagos B."/>
            <person name="Hall J."/>
            <person name="Henson C."/>
            <person name="Hollinger A."/>
            <person name="Honan T."/>
            <person name="Huard M.D."/>
            <person name="Hughes L."/>
            <person name="Hurhula B."/>
            <person name="Husby M.E."/>
            <person name="Kamat A."/>
            <person name="Kanga B."/>
            <person name="Kashin S."/>
            <person name="Khazanovich D."/>
            <person name="Kisner P."/>
            <person name="Lance K."/>
            <person name="Lara M."/>
            <person name="Lee W."/>
            <person name="Lennon N."/>
            <person name="Letendre F."/>
            <person name="LeVine R."/>
            <person name="Lipovsky A."/>
            <person name="Liu X."/>
            <person name="Liu J."/>
            <person name="Liu S."/>
            <person name="Lokyitsang T."/>
            <person name="Lokyitsang Y."/>
            <person name="Lubonja R."/>
            <person name="Lui A."/>
            <person name="MacDonald P."/>
            <person name="Magnisalis V."/>
            <person name="Maru K."/>
            <person name="Matthews C."/>
            <person name="McCusker W."/>
            <person name="McDonough S."/>
            <person name="Mehta T."/>
            <person name="Meldrim J."/>
            <person name="Meneus L."/>
            <person name="Mihai O."/>
            <person name="Mihalev A."/>
            <person name="Mihova T."/>
            <person name="Mittelman R."/>
            <person name="Mlenga V."/>
            <person name="Montmayeur A."/>
            <person name="Mulrain L."/>
            <person name="Navidi A."/>
            <person name="Naylor J."/>
            <person name="Negash T."/>
            <person name="Nguyen T."/>
            <person name="Nguyen N."/>
            <person name="Nicol R."/>
            <person name="Norbu C."/>
            <person name="Norbu N."/>
            <person name="Novod N."/>
            <person name="O'Neill B."/>
            <person name="Osman S."/>
            <person name="Markiewicz E."/>
            <person name="Oyono O.L."/>
            <person name="Patti C."/>
            <person name="Phunkhang P."/>
            <person name="Pierre F."/>
            <person name="Priest M."/>
            <person name="Raghuraman S."/>
            <person name="Rege F."/>
            <person name="Reyes R."/>
            <person name="Rise C."/>
            <person name="Rogov P."/>
            <person name="Ross K."/>
            <person name="Ryan E."/>
            <person name="Settipalli S."/>
            <person name="Shea T."/>
            <person name="Sherpa N."/>
            <person name="Shi L."/>
            <person name="Shih D."/>
            <person name="Sparrow T."/>
            <person name="Spaulding J."/>
            <person name="Stalker J."/>
            <person name="Stange-Thomann N."/>
            <person name="Stavropoulos S."/>
            <person name="Stone C."/>
            <person name="Strader C."/>
            <person name="Tesfaye S."/>
            <person name="Thomson T."/>
            <person name="Thoulutsang Y."/>
            <person name="Thoulutsang D."/>
            <person name="Topham K."/>
            <person name="Topping I."/>
            <person name="Tsamla T."/>
            <person name="Vassiliev H."/>
            <person name="Vo A."/>
            <person name="Wangchuk T."/>
            <person name="Wangdi T."/>
            <person name="Weiand M."/>
            <person name="Wilkinson J."/>
            <person name="Wilson A."/>
            <person name="Yadav S."/>
            <person name="Young G."/>
            <person name="Yu Q."/>
            <person name="Zembek L."/>
            <person name="Zhong D."/>
            <person name="Zimmer A."/>
            <person name="Zwirko Z."/>
            <person name="Jaffe D.B."/>
            <person name="Alvarez P."/>
            <person name="Brockman W."/>
            <person name="Butler J."/>
            <person name="Chin C."/>
            <person name="Gnerre S."/>
            <person name="Grabherr M."/>
            <person name="Kleber M."/>
            <person name="Mauceli E."/>
            <person name="MacCallum I."/>
        </authorList>
    </citation>
    <scope>NUCLEOTIDE SEQUENCE [LARGE SCALE GENOMIC DNA]</scope>
    <source>
        <strain evidence="4">Tai18E2 / Tucson 14021-0261.01</strain>
    </source>
</reference>
<dbReference type="GO" id="GO:0031647">
    <property type="term" value="P:regulation of protein stability"/>
    <property type="evidence" value="ECO:0007669"/>
    <property type="project" value="EnsemblMetazoa"/>
</dbReference>
<keyword evidence="4" id="KW-1185">Reference proteome</keyword>
<dbReference type="Proteomes" id="UP000002282">
    <property type="component" value="Unassembled WGS sequence"/>
</dbReference>
<dbReference type="GO" id="GO:0007140">
    <property type="term" value="P:male meiotic nuclear division"/>
    <property type="evidence" value="ECO:0007669"/>
    <property type="project" value="EnsemblMetazoa"/>
</dbReference>
<dbReference type="KEGG" id="dya:Dyak_GE28385"/>
<dbReference type="InterPro" id="IPR033696">
    <property type="entry name" value="POLO_box_Plk4_C"/>
</dbReference>
<dbReference type="InterPro" id="IPR047108">
    <property type="entry name" value="Plk4-like_POLO_box_2_sf"/>
</dbReference>
<dbReference type="GO" id="GO:0045732">
    <property type="term" value="P:positive regulation of protein catabolic process"/>
    <property type="evidence" value="ECO:0007669"/>
    <property type="project" value="EnsemblMetazoa"/>
</dbReference>
<feature type="domain" description="POLO box" evidence="1">
    <location>
        <begin position="115"/>
        <end position="194"/>
    </location>
</feature>
<dbReference type="InterPro" id="IPR000959">
    <property type="entry name" value="POLO_box_dom"/>
</dbReference>
<dbReference type="GO" id="GO:0007288">
    <property type="term" value="P:sperm axoneme assembly"/>
    <property type="evidence" value="ECO:0007669"/>
    <property type="project" value="EnsemblMetazoa"/>
</dbReference>
<dbReference type="SMR" id="A0A0R1E7X6"/>
<protein>
    <submittedName>
        <fullName evidence="3">Uncharacterized protein</fullName>
    </submittedName>
</protein>
<dbReference type="GO" id="GO:0005814">
    <property type="term" value="C:centriole"/>
    <property type="evidence" value="ECO:0007669"/>
    <property type="project" value="EnsemblMetazoa"/>
</dbReference>
<name>A0A0R1E7X6_DROYA</name>
<dbReference type="GO" id="GO:0007099">
    <property type="term" value="P:centriole replication"/>
    <property type="evidence" value="ECO:0007669"/>
    <property type="project" value="EnsemblMetazoa"/>
</dbReference>
<dbReference type="PROSITE" id="PS51985">
    <property type="entry name" value="CPB2"/>
    <property type="match status" value="1"/>
</dbReference>
<evidence type="ECO:0000259" key="1">
    <source>
        <dbReference type="PROSITE" id="PS50078"/>
    </source>
</evidence>
<dbReference type="PROSITE" id="PS50078">
    <property type="entry name" value="POLO_BOX"/>
    <property type="match status" value="1"/>
</dbReference>
<dbReference type="OrthoDB" id="10004143at2759"/>
<dbReference type="GO" id="GO:0046599">
    <property type="term" value="P:regulation of centriole replication"/>
    <property type="evidence" value="ECO:0007669"/>
    <property type="project" value="EnsemblMetazoa"/>
</dbReference>
<dbReference type="FunFam" id="2.40.50.930:FF:000001">
    <property type="entry name" value="Serine/threonine-protein kinase PLK4"/>
    <property type="match status" value="1"/>
</dbReference>
<gene>
    <name evidence="3" type="primary">Dyak\GE28385</name>
    <name evidence="3" type="synonym">GE28385</name>
    <name evidence="3" type="ORF">Dyak_GE28385</name>
</gene>
<dbReference type="Pfam" id="PF18409">
    <property type="entry name" value="Plk4_PB2"/>
    <property type="match status" value="1"/>
</dbReference>
<proteinExistence type="predicted"/>
<dbReference type="GO" id="GO:0035186">
    <property type="term" value="P:syncytial blastoderm mitotic cell cycle"/>
    <property type="evidence" value="ECO:0007669"/>
    <property type="project" value="EnsemblMetazoa"/>
</dbReference>
<dbReference type="GO" id="GO:0004674">
    <property type="term" value="F:protein serine/threonine kinase activity"/>
    <property type="evidence" value="ECO:0007669"/>
    <property type="project" value="EnsemblMetazoa"/>
</dbReference>
<organism evidence="3 4">
    <name type="scientific">Drosophila yakuba</name>
    <name type="common">Fruit fly</name>
    <dbReference type="NCBI Taxonomy" id="7245"/>
    <lineage>
        <taxon>Eukaryota</taxon>
        <taxon>Metazoa</taxon>
        <taxon>Ecdysozoa</taxon>
        <taxon>Arthropoda</taxon>
        <taxon>Hexapoda</taxon>
        <taxon>Insecta</taxon>
        <taxon>Pterygota</taxon>
        <taxon>Neoptera</taxon>
        <taxon>Endopterygota</taxon>
        <taxon>Diptera</taxon>
        <taxon>Brachycera</taxon>
        <taxon>Muscomorpha</taxon>
        <taxon>Ephydroidea</taxon>
        <taxon>Drosophilidae</taxon>
        <taxon>Drosophila</taxon>
        <taxon>Sophophora</taxon>
    </lineage>
</organism>
<reference evidence="3 4" key="2">
    <citation type="journal article" date="2007" name="PLoS Biol.">
        <title>Principles of genome evolution in the Drosophila melanogaster species group.</title>
        <authorList>
            <person name="Ranz J.M."/>
            <person name="Maurin D."/>
            <person name="Chan Y.S."/>
            <person name="von Grotthuss M."/>
            <person name="Hillier L.W."/>
            <person name="Roote J."/>
            <person name="Ashburner M."/>
            <person name="Bergman C.M."/>
        </authorList>
    </citation>
    <scope>NUCLEOTIDE SEQUENCE [LARGE SCALE GENOMIC DNA]</scope>
    <source>
        <strain evidence="4">Tai18E2 / Tucson 14021-0261.01</strain>
    </source>
</reference>
<dbReference type="Gene3D" id="3.30.1120.130">
    <property type="match status" value="1"/>
</dbReference>
<sequence length="224" mass="24538">MFLSDHTCSESRSLIEHGNECFTHCININNALEVAQTKDNSCFPVTIGRRPVTDVQPAQRLDGLRDTTNIAFSTPKSNQGSINFSVSTISSTRNTTDFGNNCSRLNMLASHQNIPIKRINVPDVGIATELSHGVVQVQFYDGSVVSVIPSMQGGGITYTQPNGTSTHFGKDDDLPFPVRDRVGQIPNIQIKLKTAPLLESGRKIDYNNAVTPKTTTPSYNRMLL</sequence>
<evidence type="ECO:0000313" key="4">
    <source>
        <dbReference type="Proteomes" id="UP000002282"/>
    </source>
</evidence>
<feature type="domain" description="Cryptic POLO box 2 (CPB2)" evidence="2">
    <location>
        <begin position="1"/>
        <end position="57"/>
    </location>
</feature>